<dbReference type="InterPro" id="IPR004244">
    <property type="entry name" value="Transposase_22"/>
</dbReference>
<evidence type="ECO:0000256" key="1">
    <source>
        <dbReference type="SAM" id="MobiDB-lite"/>
    </source>
</evidence>
<feature type="compositionally biased region" description="Basic and acidic residues" evidence="1">
    <location>
        <begin position="33"/>
        <end position="45"/>
    </location>
</feature>
<dbReference type="EMBL" id="CM004477">
    <property type="protein sequence ID" value="OCT74252.1"/>
    <property type="molecule type" value="Genomic_DNA"/>
</dbReference>
<name>A0A974HDT1_XENLA</name>
<evidence type="ECO:0000313" key="2">
    <source>
        <dbReference type="EMBL" id="OCT74252.1"/>
    </source>
</evidence>
<dbReference type="Gene3D" id="3.30.250.20">
    <property type="entry name" value="L1 transposable element, C-terminal domain"/>
    <property type="match status" value="1"/>
</dbReference>
<accession>A0A974HDT1</accession>
<feature type="compositionally biased region" description="Low complexity" evidence="1">
    <location>
        <begin position="10"/>
        <end position="25"/>
    </location>
</feature>
<organism evidence="2 3">
    <name type="scientific">Xenopus laevis</name>
    <name type="common">African clawed frog</name>
    <dbReference type="NCBI Taxonomy" id="8355"/>
    <lineage>
        <taxon>Eukaryota</taxon>
        <taxon>Metazoa</taxon>
        <taxon>Chordata</taxon>
        <taxon>Craniata</taxon>
        <taxon>Vertebrata</taxon>
        <taxon>Euteleostomi</taxon>
        <taxon>Amphibia</taxon>
        <taxon>Batrachia</taxon>
        <taxon>Anura</taxon>
        <taxon>Pipoidea</taxon>
        <taxon>Pipidae</taxon>
        <taxon>Xenopodinae</taxon>
        <taxon>Xenopus</taxon>
        <taxon>Xenopus</taxon>
    </lineage>
</organism>
<dbReference type="PANTHER" id="PTHR11505">
    <property type="entry name" value="L1 TRANSPOSABLE ELEMENT-RELATED"/>
    <property type="match status" value="1"/>
</dbReference>
<sequence>MGKHSKKAEQTPQSASQSAQSTMSPFLCKKSSHRSEGRTSKRAESAAHSPSLVGSTASGYSTASTRTDIRSLLSALSTKDDLRAMAKMLRESQKADLAEIKAELRNIGEAHNHLVHRSNDHHRFIYLLRKHMEDLDNRGRRNNLRIRGIPDSITAADLGDMVRAIFNSILGKEPSSPLELDRVHRALVCCVHKFTIKEDITRALRNVELFKYQDYEVSIFQDLAWLTIQQRRALRALTTVLRAQNITYRWSFPFALTVVKEGRQYSLKEPDGLEDFVRALGLPAIDLKEWRELAYNGDLVDTLETEQWHCRSRMNKPSSPSTPRRTD</sequence>
<feature type="region of interest" description="Disordered" evidence="1">
    <location>
        <begin position="1"/>
        <end position="61"/>
    </location>
</feature>
<dbReference type="InterPro" id="IPR042566">
    <property type="entry name" value="L1_C"/>
</dbReference>
<evidence type="ECO:0000313" key="3">
    <source>
        <dbReference type="Proteomes" id="UP000694892"/>
    </source>
</evidence>
<proteinExistence type="predicted"/>
<protein>
    <submittedName>
        <fullName evidence="2">Uncharacterized protein</fullName>
    </submittedName>
</protein>
<gene>
    <name evidence="2" type="ORF">XELAEV_18033211mg</name>
</gene>
<reference evidence="3" key="1">
    <citation type="journal article" date="2016" name="Nature">
        <title>Genome evolution in the allotetraploid frog Xenopus laevis.</title>
        <authorList>
            <person name="Session A.M."/>
            <person name="Uno Y."/>
            <person name="Kwon T."/>
            <person name="Chapman J.A."/>
            <person name="Toyoda A."/>
            <person name="Takahashi S."/>
            <person name="Fukui A."/>
            <person name="Hikosaka A."/>
            <person name="Suzuki A."/>
            <person name="Kondo M."/>
            <person name="van Heeringen S.J."/>
            <person name="Quigley I."/>
            <person name="Heinz S."/>
            <person name="Ogino H."/>
            <person name="Ochi H."/>
            <person name="Hellsten U."/>
            <person name="Lyons J.B."/>
            <person name="Simakov O."/>
            <person name="Putnam N."/>
            <person name="Stites J."/>
            <person name="Kuroki Y."/>
            <person name="Tanaka T."/>
            <person name="Michiue T."/>
            <person name="Watanabe M."/>
            <person name="Bogdanovic O."/>
            <person name="Lister R."/>
            <person name="Georgiou G."/>
            <person name="Paranjpe S.S."/>
            <person name="van Kruijsbergen I."/>
            <person name="Shu S."/>
            <person name="Carlson J."/>
            <person name="Kinoshita T."/>
            <person name="Ohta Y."/>
            <person name="Mawaribuchi S."/>
            <person name="Jenkins J."/>
            <person name="Grimwood J."/>
            <person name="Schmutz J."/>
            <person name="Mitros T."/>
            <person name="Mozaffari S.V."/>
            <person name="Suzuki Y."/>
            <person name="Haramoto Y."/>
            <person name="Yamamoto T.S."/>
            <person name="Takagi C."/>
            <person name="Heald R."/>
            <person name="Miller K."/>
            <person name="Haudenschild C."/>
            <person name="Kitzman J."/>
            <person name="Nakayama T."/>
            <person name="Izutsu Y."/>
            <person name="Robert J."/>
            <person name="Fortriede J."/>
            <person name="Burns K."/>
            <person name="Lotay V."/>
            <person name="Karimi K."/>
            <person name="Yasuoka Y."/>
            <person name="Dichmann D.S."/>
            <person name="Flajnik M.F."/>
            <person name="Houston D.W."/>
            <person name="Shendure J."/>
            <person name="DuPasquier L."/>
            <person name="Vize P.D."/>
            <person name="Zorn A.M."/>
            <person name="Ito M."/>
            <person name="Marcotte E.M."/>
            <person name="Wallingford J.B."/>
            <person name="Ito Y."/>
            <person name="Asashima M."/>
            <person name="Ueno N."/>
            <person name="Matsuda Y."/>
            <person name="Veenstra G.J."/>
            <person name="Fujiyama A."/>
            <person name="Harland R.M."/>
            <person name="Taira M."/>
            <person name="Rokhsar D.S."/>
        </authorList>
    </citation>
    <scope>NUCLEOTIDE SEQUENCE [LARGE SCALE GENOMIC DNA]</scope>
    <source>
        <strain evidence="3">J</strain>
    </source>
</reference>
<dbReference type="AlphaFoldDB" id="A0A974HDT1"/>
<dbReference type="Proteomes" id="UP000694892">
    <property type="component" value="Chromosome 6S"/>
</dbReference>